<dbReference type="STRING" id="39841.SAMN05660836_00103"/>
<sequence>MKLMSVEDFRRENEPWKTYYVAFLKGSHGAWFPFCVMSSEKGDKLDTLCVSKSYSLLEEVVKPCVDKIEAIEQYIVHYVYGEEINNLIDRYGLSHVGYIEDDGECGCGCGCR</sequence>
<dbReference type="AlphaFoldDB" id="A0A1I4QMI0"/>
<evidence type="ECO:0000313" key="2">
    <source>
        <dbReference type="Proteomes" id="UP000199611"/>
    </source>
</evidence>
<gene>
    <name evidence="1" type="ORF">SAMN05660836_00103</name>
</gene>
<accession>A0A1I4QMI0</accession>
<dbReference type="Proteomes" id="UP000199611">
    <property type="component" value="Unassembled WGS sequence"/>
</dbReference>
<proteinExistence type="predicted"/>
<organism evidence="1 2">
    <name type="scientific">Thermodesulforhabdus norvegica</name>
    <dbReference type="NCBI Taxonomy" id="39841"/>
    <lineage>
        <taxon>Bacteria</taxon>
        <taxon>Pseudomonadati</taxon>
        <taxon>Thermodesulfobacteriota</taxon>
        <taxon>Syntrophobacteria</taxon>
        <taxon>Syntrophobacterales</taxon>
        <taxon>Thermodesulforhabdaceae</taxon>
        <taxon>Thermodesulforhabdus</taxon>
    </lineage>
</organism>
<keyword evidence="2" id="KW-1185">Reference proteome</keyword>
<dbReference type="RefSeq" id="WP_093392600.1">
    <property type="nucleotide sequence ID" value="NZ_FOUU01000001.1"/>
</dbReference>
<dbReference type="OrthoDB" id="5519923at2"/>
<evidence type="ECO:0000313" key="1">
    <source>
        <dbReference type="EMBL" id="SFM40956.1"/>
    </source>
</evidence>
<name>A0A1I4QMI0_9BACT</name>
<dbReference type="EMBL" id="FOUU01000001">
    <property type="protein sequence ID" value="SFM40956.1"/>
    <property type="molecule type" value="Genomic_DNA"/>
</dbReference>
<reference evidence="1 2" key="1">
    <citation type="submission" date="2016-10" db="EMBL/GenBank/DDBJ databases">
        <authorList>
            <person name="de Groot N.N."/>
        </authorList>
    </citation>
    <scope>NUCLEOTIDE SEQUENCE [LARGE SCALE GENOMIC DNA]</scope>
    <source>
        <strain evidence="1 2">DSM 9990</strain>
    </source>
</reference>
<protein>
    <submittedName>
        <fullName evidence="1">Uncharacterized protein</fullName>
    </submittedName>
</protein>